<gene>
    <name evidence="1" type="ORF">ACOLOM_LOCUS13342</name>
</gene>
<feature type="non-terminal residue" evidence="1">
    <location>
        <position position="1"/>
    </location>
</feature>
<protein>
    <submittedName>
        <fullName evidence="1">217_t:CDS:1</fullName>
    </submittedName>
</protein>
<reference evidence="1" key="1">
    <citation type="submission" date="2021-06" db="EMBL/GenBank/DDBJ databases">
        <authorList>
            <person name="Kallberg Y."/>
            <person name="Tangrot J."/>
            <person name="Rosling A."/>
        </authorList>
    </citation>
    <scope>NUCLEOTIDE SEQUENCE</scope>
    <source>
        <strain evidence="1">CL356</strain>
    </source>
</reference>
<comment type="caution">
    <text evidence="1">The sequence shown here is derived from an EMBL/GenBank/DDBJ whole genome shotgun (WGS) entry which is preliminary data.</text>
</comment>
<organism evidence="1 2">
    <name type="scientific">Acaulospora colombiana</name>
    <dbReference type="NCBI Taxonomy" id="27376"/>
    <lineage>
        <taxon>Eukaryota</taxon>
        <taxon>Fungi</taxon>
        <taxon>Fungi incertae sedis</taxon>
        <taxon>Mucoromycota</taxon>
        <taxon>Glomeromycotina</taxon>
        <taxon>Glomeromycetes</taxon>
        <taxon>Diversisporales</taxon>
        <taxon>Acaulosporaceae</taxon>
        <taxon>Acaulospora</taxon>
    </lineage>
</organism>
<sequence>TYTALCALSTKSIAEGEEDGEQPEHETDDKPTPSRRSVSRLPLVAPPRKRQLESDDLTPSKAKKKKNTSEPSSSRDSAASRQKADAGDDELSFANVITSTNPAGRRETNEEEEPLFYPMSQASQSLRDAGWGDVEHLSQAQLAEMLDDDIDIQGDGDTTMRDAEEEDREGVRMGGTQDFIPPTQNQQSSSFQPLFYD</sequence>
<evidence type="ECO:0000313" key="1">
    <source>
        <dbReference type="EMBL" id="CAG8763912.1"/>
    </source>
</evidence>
<dbReference type="EMBL" id="CAJVPT010060566">
    <property type="protein sequence ID" value="CAG8763912.1"/>
    <property type="molecule type" value="Genomic_DNA"/>
</dbReference>
<dbReference type="Proteomes" id="UP000789525">
    <property type="component" value="Unassembled WGS sequence"/>
</dbReference>
<accession>A0ACA9QT69</accession>
<evidence type="ECO:0000313" key="2">
    <source>
        <dbReference type="Proteomes" id="UP000789525"/>
    </source>
</evidence>
<proteinExistence type="predicted"/>
<keyword evidence="2" id="KW-1185">Reference proteome</keyword>
<name>A0ACA9QT69_9GLOM</name>